<sequence>MFQVDLKEVVIRLIKYLVEGLAVAIAAHYIPKNRAETNLNEIMMIGITAAATFAILDMAAPAVSIGARFGAGFEAGRSLAM</sequence>
<dbReference type="AlphaFoldDB" id="A0A381Y9M4"/>
<keyword evidence="1" id="KW-0812">Transmembrane</keyword>
<accession>A0A381Y9M4</accession>
<evidence type="ECO:0000313" key="2">
    <source>
        <dbReference type="EMBL" id="SVA73738.1"/>
    </source>
</evidence>
<evidence type="ECO:0000256" key="1">
    <source>
        <dbReference type="SAM" id="Phobius"/>
    </source>
</evidence>
<dbReference type="EMBL" id="UINC01017707">
    <property type="protein sequence ID" value="SVA73738.1"/>
    <property type="molecule type" value="Genomic_DNA"/>
</dbReference>
<protein>
    <submittedName>
        <fullName evidence="2">Uncharacterized protein</fullName>
    </submittedName>
</protein>
<keyword evidence="1" id="KW-1133">Transmembrane helix</keyword>
<feature type="transmembrane region" description="Helical" evidence="1">
    <location>
        <begin position="12"/>
        <end position="30"/>
    </location>
</feature>
<keyword evidence="1" id="KW-0472">Membrane</keyword>
<feature type="transmembrane region" description="Helical" evidence="1">
    <location>
        <begin position="42"/>
        <end position="60"/>
    </location>
</feature>
<gene>
    <name evidence="2" type="ORF">METZ01_LOCUS126592</name>
</gene>
<name>A0A381Y9M4_9ZZZZ</name>
<organism evidence="2">
    <name type="scientific">marine metagenome</name>
    <dbReference type="NCBI Taxonomy" id="408172"/>
    <lineage>
        <taxon>unclassified sequences</taxon>
        <taxon>metagenomes</taxon>
        <taxon>ecological metagenomes</taxon>
    </lineage>
</organism>
<proteinExistence type="predicted"/>
<reference evidence="2" key="1">
    <citation type="submission" date="2018-05" db="EMBL/GenBank/DDBJ databases">
        <authorList>
            <person name="Lanie J.A."/>
            <person name="Ng W.-L."/>
            <person name="Kazmierczak K.M."/>
            <person name="Andrzejewski T.M."/>
            <person name="Davidsen T.M."/>
            <person name="Wayne K.J."/>
            <person name="Tettelin H."/>
            <person name="Glass J.I."/>
            <person name="Rusch D."/>
            <person name="Podicherti R."/>
            <person name="Tsui H.-C.T."/>
            <person name="Winkler M.E."/>
        </authorList>
    </citation>
    <scope>NUCLEOTIDE SEQUENCE</scope>
</reference>